<dbReference type="EMBL" id="AUPL01006210">
    <property type="protein sequence ID" value="ESL06121.1"/>
    <property type="molecule type" value="Genomic_DNA"/>
</dbReference>
<evidence type="ECO:0000313" key="2">
    <source>
        <dbReference type="Proteomes" id="UP000031737"/>
    </source>
</evidence>
<protein>
    <submittedName>
        <fullName evidence="1">Uncharacterized protein</fullName>
    </submittedName>
</protein>
<name>A0A061IW95_TRYRA</name>
<reference evidence="1 2" key="1">
    <citation type="submission" date="2013-07" db="EMBL/GenBank/DDBJ databases">
        <authorList>
            <person name="Stoco P.H."/>
            <person name="Wagner G."/>
            <person name="Gerber A."/>
            <person name="Zaha A."/>
            <person name="Thompson C."/>
            <person name="Bartholomeu D.C."/>
            <person name="Luckemeyer D.D."/>
            <person name="Bahia D."/>
            <person name="Loreto E."/>
            <person name="Prestes E.B."/>
            <person name="Lima F.M."/>
            <person name="Rodrigues-Luiz G."/>
            <person name="Vallejo G.A."/>
            <person name="Filho J.F."/>
            <person name="Monteiro K.M."/>
            <person name="Tyler K.M."/>
            <person name="de Almeida L.G."/>
            <person name="Ortiz M.F."/>
            <person name="Siervo M.A."/>
            <person name="de Moraes M.H."/>
            <person name="Cunha O.L."/>
            <person name="Mendonca-Neto R."/>
            <person name="Silva R."/>
            <person name="Teixeira S.M."/>
            <person name="Murta S.M."/>
            <person name="Sincero T.C."/>
            <person name="Mendes T.A."/>
            <person name="Urmenyi T.P."/>
            <person name="Silva V.G."/>
            <person name="da Rocha W.D."/>
            <person name="Andersson B."/>
            <person name="Romanha A.J."/>
            <person name="Steindel M."/>
            <person name="de Vasconcelos A.T."/>
            <person name="Grisard E.C."/>
        </authorList>
    </citation>
    <scope>NUCLEOTIDE SEQUENCE [LARGE SCALE GENOMIC DNA]</scope>
    <source>
        <strain evidence="1 2">SC58</strain>
    </source>
</reference>
<keyword evidence="2" id="KW-1185">Reference proteome</keyword>
<dbReference type="Proteomes" id="UP000031737">
    <property type="component" value="Unassembled WGS sequence"/>
</dbReference>
<dbReference type="VEuPathDB" id="TriTrypDB:TRSC58_06210"/>
<dbReference type="OrthoDB" id="271039at2759"/>
<organism evidence="1 2">
    <name type="scientific">Trypanosoma rangeli SC58</name>
    <dbReference type="NCBI Taxonomy" id="429131"/>
    <lineage>
        <taxon>Eukaryota</taxon>
        <taxon>Discoba</taxon>
        <taxon>Euglenozoa</taxon>
        <taxon>Kinetoplastea</taxon>
        <taxon>Metakinetoplastina</taxon>
        <taxon>Trypanosomatida</taxon>
        <taxon>Trypanosomatidae</taxon>
        <taxon>Trypanosoma</taxon>
        <taxon>Herpetosoma</taxon>
    </lineage>
</organism>
<proteinExistence type="predicted"/>
<accession>A0A061IW95</accession>
<comment type="caution">
    <text evidence="1">The sequence shown here is derived from an EMBL/GenBank/DDBJ whole genome shotgun (WGS) entry which is preliminary data.</text>
</comment>
<gene>
    <name evidence="1" type="ORF">TRSC58_06210</name>
</gene>
<evidence type="ECO:0000313" key="1">
    <source>
        <dbReference type="EMBL" id="ESL06121.1"/>
    </source>
</evidence>
<dbReference type="AlphaFoldDB" id="A0A061IW95"/>
<sequence>MEGPVTAVEQYFNQLVNLRLLTQVVVSDRQGNTIMACFGTPKLPEGQEDAPHDVAYGGDDELTIESNVVLSGARCFQNLEQLQLGVPAYISLQYHDATVVQTLDGCCMLTLIGCRSQGHFVGGLLVLLPQIRSAEVYQELLAKTQECFQ</sequence>